<accession>A0A3R7Q9D2</accession>
<dbReference type="EMBL" id="QCYY01002239">
    <property type="protein sequence ID" value="ROT71858.1"/>
    <property type="molecule type" value="Genomic_DNA"/>
</dbReference>
<dbReference type="PROSITE" id="PS50835">
    <property type="entry name" value="IG_LIKE"/>
    <property type="match status" value="1"/>
</dbReference>
<organism evidence="2 3">
    <name type="scientific">Penaeus vannamei</name>
    <name type="common">Whiteleg shrimp</name>
    <name type="synonym">Litopenaeus vannamei</name>
    <dbReference type="NCBI Taxonomy" id="6689"/>
    <lineage>
        <taxon>Eukaryota</taxon>
        <taxon>Metazoa</taxon>
        <taxon>Ecdysozoa</taxon>
        <taxon>Arthropoda</taxon>
        <taxon>Crustacea</taxon>
        <taxon>Multicrustacea</taxon>
        <taxon>Malacostraca</taxon>
        <taxon>Eumalacostraca</taxon>
        <taxon>Eucarida</taxon>
        <taxon>Decapoda</taxon>
        <taxon>Dendrobranchiata</taxon>
        <taxon>Penaeoidea</taxon>
        <taxon>Penaeidae</taxon>
        <taxon>Penaeus</taxon>
    </lineage>
</organism>
<evidence type="ECO:0000313" key="3">
    <source>
        <dbReference type="Proteomes" id="UP000283509"/>
    </source>
</evidence>
<comment type="caution">
    <text evidence="2">The sequence shown here is derived from an EMBL/GenBank/DDBJ whole genome shotgun (WGS) entry which is preliminary data.</text>
</comment>
<name>A0A3R7Q9D2_PENVA</name>
<evidence type="ECO:0000313" key="2">
    <source>
        <dbReference type="EMBL" id="ROT71858.1"/>
    </source>
</evidence>
<keyword evidence="3" id="KW-1185">Reference proteome</keyword>
<feature type="domain" description="Ig-like" evidence="1">
    <location>
        <begin position="89"/>
        <end position="189"/>
    </location>
</feature>
<protein>
    <submittedName>
        <fullName evidence="2">Down syndrome cell adhesion molecule-like protein</fullName>
    </submittedName>
</protein>
<dbReference type="AlphaFoldDB" id="A0A3R7Q9D2"/>
<dbReference type="InterPro" id="IPR036179">
    <property type="entry name" value="Ig-like_dom_sf"/>
</dbReference>
<dbReference type="OrthoDB" id="6374020at2759"/>
<dbReference type="InterPro" id="IPR007110">
    <property type="entry name" value="Ig-like_dom"/>
</dbReference>
<proteinExistence type="predicted"/>
<evidence type="ECO:0000259" key="1">
    <source>
        <dbReference type="PROSITE" id="PS50835"/>
    </source>
</evidence>
<reference evidence="2 3" key="1">
    <citation type="submission" date="2018-04" db="EMBL/GenBank/DDBJ databases">
        <authorList>
            <person name="Zhang X."/>
            <person name="Yuan J."/>
            <person name="Li F."/>
            <person name="Xiang J."/>
        </authorList>
    </citation>
    <scope>NUCLEOTIDE SEQUENCE [LARGE SCALE GENOMIC DNA]</scope>
    <source>
        <tissue evidence="2">Muscle</tissue>
    </source>
</reference>
<reference evidence="2 3" key="2">
    <citation type="submission" date="2019-01" db="EMBL/GenBank/DDBJ databases">
        <title>The decoding of complex shrimp genome reveals the adaptation for benthos swimmer, frequently molting mechanism and breeding impact on genome.</title>
        <authorList>
            <person name="Sun Y."/>
            <person name="Gao Y."/>
            <person name="Yu Y."/>
        </authorList>
    </citation>
    <scope>NUCLEOTIDE SEQUENCE [LARGE SCALE GENOMIC DNA]</scope>
    <source>
        <tissue evidence="2">Muscle</tissue>
    </source>
</reference>
<sequence>MFPPHTSTGNGRVMISHTWQSPSLATPLPQTYNDLACFPFYQVMGLREVLTNGSLVFPPFPANQYDTQLHANTYICRATSAGGTVLARPSQIRAVVVGDYEVQVYDQLVMAGNTAVLRCAVPSYVREYVTVTSWVHDDSFNIYPSLHGDGKYHMTPEGDLHVLEVGPQDGLSRYQCRTLHTLTGRAQLSHTPARIIVTVLQCPFPPISPYFYTSNSPFLSPIFFFPFPSPNFPLPLTFPHLPLPLSCPNFSPISLFPFLPTPLFPFLSLPHLPPSFPSSHSLP</sequence>
<dbReference type="InterPro" id="IPR013783">
    <property type="entry name" value="Ig-like_fold"/>
</dbReference>
<dbReference type="SUPFAM" id="SSF48726">
    <property type="entry name" value="Immunoglobulin"/>
    <property type="match status" value="1"/>
</dbReference>
<dbReference type="Gene3D" id="2.60.40.10">
    <property type="entry name" value="Immunoglobulins"/>
    <property type="match status" value="1"/>
</dbReference>
<dbReference type="Proteomes" id="UP000283509">
    <property type="component" value="Unassembled WGS sequence"/>
</dbReference>
<gene>
    <name evidence="2" type="ORF">C7M84_009829</name>
</gene>